<sequence>MLQSAFNINLDKQAEVQQSVTTCLGHATAGGEVRGEGADGTERC</sequence>
<dbReference type="Proteomes" id="UP000324222">
    <property type="component" value="Unassembled WGS sequence"/>
</dbReference>
<comment type="caution">
    <text evidence="1">The sequence shown here is derived from an EMBL/GenBank/DDBJ whole genome shotgun (WGS) entry which is preliminary data.</text>
</comment>
<protein>
    <submittedName>
        <fullName evidence="1">Uncharacterized protein</fullName>
    </submittedName>
</protein>
<dbReference type="AlphaFoldDB" id="A0A5B7K2B9"/>
<dbReference type="EMBL" id="VSRR010135338">
    <property type="protein sequence ID" value="MPD03241.1"/>
    <property type="molecule type" value="Genomic_DNA"/>
</dbReference>
<organism evidence="1 2">
    <name type="scientific">Portunus trituberculatus</name>
    <name type="common">Swimming crab</name>
    <name type="synonym">Neptunus trituberculatus</name>
    <dbReference type="NCBI Taxonomy" id="210409"/>
    <lineage>
        <taxon>Eukaryota</taxon>
        <taxon>Metazoa</taxon>
        <taxon>Ecdysozoa</taxon>
        <taxon>Arthropoda</taxon>
        <taxon>Crustacea</taxon>
        <taxon>Multicrustacea</taxon>
        <taxon>Malacostraca</taxon>
        <taxon>Eumalacostraca</taxon>
        <taxon>Eucarida</taxon>
        <taxon>Decapoda</taxon>
        <taxon>Pleocyemata</taxon>
        <taxon>Brachyura</taxon>
        <taxon>Eubrachyura</taxon>
        <taxon>Portunoidea</taxon>
        <taxon>Portunidae</taxon>
        <taxon>Portuninae</taxon>
        <taxon>Portunus</taxon>
    </lineage>
</organism>
<name>A0A5B7K2B9_PORTR</name>
<keyword evidence="2" id="KW-1185">Reference proteome</keyword>
<evidence type="ECO:0000313" key="2">
    <source>
        <dbReference type="Proteomes" id="UP000324222"/>
    </source>
</evidence>
<accession>A0A5B7K2B9</accession>
<evidence type="ECO:0000313" key="1">
    <source>
        <dbReference type="EMBL" id="MPD03241.1"/>
    </source>
</evidence>
<reference evidence="1 2" key="1">
    <citation type="submission" date="2019-05" db="EMBL/GenBank/DDBJ databases">
        <title>Another draft genome of Portunus trituberculatus and its Hox gene families provides insights of decapod evolution.</title>
        <authorList>
            <person name="Jeong J.-H."/>
            <person name="Song I."/>
            <person name="Kim S."/>
            <person name="Choi T."/>
            <person name="Kim D."/>
            <person name="Ryu S."/>
            <person name="Kim W."/>
        </authorList>
    </citation>
    <scope>NUCLEOTIDE SEQUENCE [LARGE SCALE GENOMIC DNA]</scope>
    <source>
        <tissue evidence="1">Muscle</tissue>
    </source>
</reference>
<gene>
    <name evidence="1" type="ORF">E2C01_098865</name>
</gene>
<proteinExistence type="predicted"/>